<keyword evidence="2" id="KW-1185">Reference proteome</keyword>
<protein>
    <submittedName>
        <fullName evidence="1">Uncharacterized protein</fullName>
    </submittedName>
</protein>
<dbReference type="EMBL" id="VTOW01000003">
    <property type="protein sequence ID" value="NKE72060.1"/>
    <property type="molecule type" value="Genomic_DNA"/>
</dbReference>
<sequence>MQKVVFFLTGMVFYIWGILGGAGHTPAFSMAPPPVVPVSEARAGLPSNTVRGNIDEVGRGFVIIGGKRFQVAVDVRVTNEEDGILEKGLNALRQQMKVELTLTGQTVTRIKVFGLLTR</sequence>
<gene>
    <name evidence="1" type="ORF">MNODULE_15025</name>
</gene>
<reference evidence="1 2" key="1">
    <citation type="journal article" date="2020" name="Nature">
        <title>Bacterial chemolithoautotrophy via manganese oxidation.</title>
        <authorList>
            <person name="Yu H."/>
            <person name="Leadbetter J.R."/>
        </authorList>
    </citation>
    <scope>NUCLEOTIDE SEQUENCE [LARGE SCALE GENOMIC DNA]</scope>
    <source>
        <strain evidence="1 2">Mn-1</strain>
    </source>
</reference>
<evidence type="ECO:0000313" key="2">
    <source>
        <dbReference type="Proteomes" id="UP000534783"/>
    </source>
</evidence>
<comment type="caution">
    <text evidence="1">The sequence shown here is derived from an EMBL/GenBank/DDBJ whole genome shotgun (WGS) entry which is preliminary data.</text>
</comment>
<proteinExistence type="predicted"/>
<dbReference type="Proteomes" id="UP000534783">
    <property type="component" value="Unassembled WGS sequence"/>
</dbReference>
<organism evidence="1 2">
    <name type="scientific">Candidatus Manganitrophus noduliformans</name>
    <dbReference type="NCBI Taxonomy" id="2606439"/>
    <lineage>
        <taxon>Bacteria</taxon>
        <taxon>Pseudomonadati</taxon>
        <taxon>Nitrospirota</taxon>
        <taxon>Nitrospiria</taxon>
        <taxon>Candidatus Troglogloeales</taxon>
        <taxon>Candidatus Manganitrophaceae</taxon>
        <taxon>Candidatus Manganitrophus</taxon>
    </lineage>
</organism>
<name>A0A7X6DRL0_9BACT</name>
<dbReference type="AlphaFoldDB" id="A0A7X6DRL0"/>
<accession>A0A7X6DRL0</accession>
<evidence type="ECO:0000313" key="1">
    <source>
        <dbReference type="EMBL" id="NKE72060.1"/>
    </source>
</evidence>
<dbReference type="RefSeq" id="WP_168061386.1">
    <property type="nucleotide sequence ID" value="NZ_VTOW01000003.1"/>
</dbReference>